<comment type="similarity">
    <text evidence="1">Belongs to the aldehyde dehydrogenase family.</text>
</comment>
<evidence type="ECO:0000313" key="4">
    <source>
        <dbReference type="EMBL" id="CAB4852316.1"/>
    </source>
</evidence>
<dbReference type="Gene3D" id="3.40.309.10">
    <property type="entry name" value="Aldehyde Dehydrogenase, Chain A, domain 2"/>
    <property type="match status" value="1"/>
</dbReference>
<accession>A0A6J7C2P3</accession>
<proteinExistence type="inferred from homology"/>
<evidence type="ECO:0000259" key="3">
    <source>
        <dbReference type="Pfam" id="PF00171"/>
    </source>
</evidence>
<dbReference type="CDD" id="cd07114">
    <property type="entry name" value="ALDH_DhaS"/>
    <property type="match status" value="1"/>
</dbReference>
<dbReference type="Gene3D" id="3.40.605.10">
    <property type="entry name" value="Aldehyde Dehydrogenase, Chain A, domain 1"/>
    <property type="match status" value="1"/>
</dbReference>
<dbReference type="InterPro" id="IPR015590">
    <property type="entry name" value="Aldehyde_DH_dom"/>
</dbReference>
<reference evidence="4" key="1">
    <citation type="submission" date="2020-05" db="EMBL/GenBank/DDBJ databases">
        <authorList>
            <person name="Chiriac C."/>
            <person name="Salcher M."/>
            <person name="Ghai R."/>
            <person name="Kavagutti S V."/>
        </authorList>
    </citation>
    <scope>NUCLEOTIDE SEQUENCE</scope>
</reference>
<dbReference type="SUPFAM" id="SSF53720">
    <property type="entry name" value="ALDH-like"/>
    <property type="match status" value="1"/>
</dbReference>
<name>A0A6J7C2P3_9ZZZZ</name>
<feature type="domain" description="Aldehyde dehydrogenase" evidence="3">
    <location>
        <begin position="29"/>
        <end position="491"/>
    </location>
</feature>
<evidence type="ECO:0000256" key="2">
    <source>
        <dbReference type="ARBA" id="ARBA00023002"/>
    </source>
</evidence>
<gene>
    <name evidence="4" type="ORF">UFOPK3268_01599</name>
</gene>
<sequence>MTTSQVRYGREELDAGRELRMFIGGSWGAAESGEMLGSIDPCSGREWVHAPSADAADVDAAVEAAASAMSGEWGRVSGSMRGRLLARLADLVERDGERLASIESMDNGKLIRETRAVMSQVPVWLRYYSGLADKLAGETLPVEDPTMLVYTVREPVGVVAAIVPWNNPIMIMVMKVAPALAAGCAVVIKTADQTPASTLAFAELVEEAGFPAGAFNVLTGPGLPAGSALARHPKVNKVSFTGSTAVGSSVMKDAADHVAEVTLELGGKSPNIVFADADLGAAANGVIAGVFASSGQMCIAGGRLLVERSVHDELVARLKERVERIVLGDQMDPLTEMGPLVSAVQLARVQDLTDSAVREGATLVTGGGRASGSGLDEGYFFRPTIFSDVTPDMRLARDEVFGPVLVVIPFDTEDEALTLANDTIFGLASGVWTKDIQRGHRMARGIRAGVVWLNCYRNTSPHVPFGGVGQSGFGRENGAAAVLDFTHVKSVWVDTAGISRDPFSIPPAPSK</sequence>
<protein>
    <submittedName>
        <fullName evidence="4">Unannotated protein</fullName>
    </submittedName>
</protein>
<dbReference type="PROSITE" id="PS00687">
    <property type="entry name" value="ALDEHYDE_DEHYDR_GLU"/>
    <property type="match status" value="1"/>
</dbReference>
<organism evidence="4">
    <name type="scientific">freshwater metagenome</name>
    <dbReference type="NCBI Taxonomy" id="449393"/>
    <lineage>
        <taxon>unclassified sequences</taxon>
        <taxon>metagenomes</taxon>
        <taxon>ecological metagenomes</taxon>
    </lineage>
</organism>
<dbReference type="PANTHER" id="PTHR11699">
    <property type="entry name" value="ALDEHYDE DEHYDROGENASE-RELATED"/>
    <property type="match status" value="1"/>
</dbReference>
<dbReference type="FunFam" id="3.40.309.10:FF:000012">
    <property type="entry name" value="Betaine aldehyde dehydrogenase"/>
    <property type="match status" value="1"/>
</dbReference>
<dbReference type="Pfam" id="PF00171">
    <property type="entry name" value="Aldedh"/>
    <property type="match status" value="1"/>
</dbReference>
<keyword evidence="2" id="KW-0560">Oxidoreductase</keyword>
<dbReference type="FunFam" id="3.40.605.10:FF:000007">
    <property type="entry name" value="NAD/NADP-dependent betaine aldehyde dehydrogenase"/>
    <property type="match status" value="1"/>
</dbReference>
<dbReference type="InterPro" id="IPR016160">
    <property type="entry name" value="Ald_DH_CS_CYS"/>
</dbReference>
<dbReference type="InterPro" id="IPR016162">
    <property type="entry name" value="Ald_DH_N"/>
</dbReference>
<dbReference type="InterPro" id="IPR029510">
    <property type="entry name" value="Ald_DH_CS_GLU"/>
</dbReference>
<dbReference type="GO" id="GO:0016620">
    <property type="term" value="F:oxidoreductase activity, acting on the aldehyde or oxo group of donors, NAD or NADP as acceptor"/>
    <property type="evidence" value="ECO:0007669"/>
    <property type="project" value="InterPro"/>
</dbReference>
<evidence type="ECO:0000256" key="1">
    <source>
        <dbReference type="ARBA" id="ARBA00009986"/>
    </source>
</evidence>
<dbReference type="PROSITE" id="PS00070">
    <property type="entry name" value="ALDEHYDE_DEHYDR_CYS"/>
    <property type="match status" value="1"/>
</dbReference>
<dbReference type="InterPro" id="IPR016163">
    <property type="entry name" value="Ald_DH_C"/>
</dbReference>
<dbReference type="InterPro" id="IPR016161">
    <property type="entry name" value="Ald_DH/histidinol_DH"/>
</dbReference>
<dbReference type="EMBL" id="CAFBIZ010000254">
    <property type="protein sequence ID" value="CAB4852316.1"/>
    <property type="molecule type" value="Genomic_DNA"/>
</dbReference>
<dbReference type="AlphaFoldDB" id="A0A6J7C2P3"/>